<dbReference type="Proteomes" id="UP000037035">
    <property type="component" value="Unassembled WGS sequence"/>
</dbReference>
<evidence type="ECO:0000259" key="8">
    <source>
        <dbReference type="Pfam" id="PF00288"/>
    </source>
</evidence>
<feature type="domain" description="AAR2 N-terminal" evidence="10">
    <location>
        <begin position="597"/>
        <end position="746"/>
    </location>
</feature>
<evidence type="ECO:0000256" key="2">
    <source>
        <dbReference type="ARBA" id="ARBA00012958"/>
    </source>
</evidence>
<evidence type="ECO:0000313" key="11">
    <source>
        <dbReference type="EMBL" id="KNZ64333.1"/>
    </source>
</evidence>
<dbReference type="PANTHER" id="PTHR31814">
    <property type="match status" value="1"/>
</dbReference>
<dbReference type="Gene3D" id="1.25.40.550">
    <property type="entry name" value="Aar2, C-terminal domain-like"/>
    <property type="match status" value="1"/>
</dbReference>
<dbReference type="CDD" id="cd13777">
    <property type="entry name" value="Aar2_N"/>
    <property type="match status" value="1"/>
</dbReference>
<dbReference type="Gene3D" id="2.60.34.20">
    <property type="match status" value="1"/>
</dbReference>
<evidence type="ECO:0000259" key="9">
    <source>
        <dbReference type="Pfam" id="PF05282"/>
    </source>
</evidence>
<dbReference type="InterPro" id="IPR006204">
    <property type="entry name" value="GHMP_kinase_N_dom"/>
</dbReference>
<dbReference type="InterPro" id="IPR033648">
    <property type="entry name" value="AAR2_C"/>
</dbReference>
<dbReference type="GO" id="GO:0019287">
    <property type="term" value="P:isopentenyl diphosphate biosynthetic process, mevalonate pathway"/>
    <property type="evidence" value="ECO:0007669"/>
    <property type="project" value="TreeGrafter"/>
</dbReference>
<evidence type="ECO:0000256" key="1">
    <source>
        <dbReference type="ARBA" id="ARBA00005017"/>
    </source>
</evidence>
<dbReference type="GO" id="GO:0006696">
    <property type="term" value="P:ergosterol biosynthetic process"/>
    <property type="evidence" value="ECO:0007669"/>
    <property type="project" value="TreeGrafter"/>
</dbReference>
<dbReference type="InterPro" id="IPR038514">
    <property type="entry name" value="AAR2_C_sf"/>
</dbReference>
<protein>
    <recommendedName>
        <fullName evidence="2">phosphomevalonate kinase</fullName>
        <ecNumber evidence="2">2.7.4.2</ecNumber>
    </recommendedName>
</protein>
<dbReference type="Pfam" id="PF20981">
    <property type="entry name" value="AAR2_1st"/>
    <property type="match status" value="1"/>
</dbReference>
<dbReference type="Gene3D" id="3.30.230.10">
    <property type="match status" value="1"/>
</dbReference>
<evidence type="ECO:0000256" key="7">
    <source>
        <dbReference type="SAM" id="MobiDB-lite"/>
    </source>
</evidence>
<dbReference type="InterPro" id="IPR038516">
    <property type="entry name" value="AAR2_N_sf"/>
</dbReference>
<sequence>MKLIYFSVQCSMTQKLSRSMRPTRSSARLKSRDASRSVLLWNPNCYCIISRGKTRRWISMSFPCSDNEWRELHVPMAIMTMSSLSRETLVSCPGKVLLAGGYLVLDRAYTGIVVGTSARFYSIIKSPPSLDPSQELAPCSLFRLAIRSPQFRNANWSFLVSPAPNADLLIQPDSSSSPNTFVELAVRESLRLSLALQSNHNPFILSTQNGTLVDQMSHPITITILGDNDFYSQPRQENDNAPAIIKPFNRLNTSLKEVHKTGLGSSAAMVTSLCSAILIHFTPSLQPQSPSTQLLLHNLSQYVHSLAQGKVGSGFDVSAALYGTHVYRRFSPACLDGLLGSSASEQAHPTPDQLRRALDPEINSRWLDPSTAPVIQQFTIPKFTTLVLADVDAGSHTPSMVGQVLKWKNRECDSADLLWNDLSVQNDQLKAAFKRLEQLSDSNESNYLSQVLQLSSDPNFYLQNDPSPVSDSDDVRRLFIKVSSITKSIRRLMKKMGNESDVPIEPDSQTLLLDETEKRLGVIGSGVPGGEPFSGGYDAIWVLIFTPPSPPAHEEQVETAGGLKSLEEFLRERNPRRTRMDLSKLSSQDLNSLFNIGCFFILNDLPLGTHFAIDGSSWLTGTRFQVHSLGIKLIPPGFHIITITPASNQCSDIRKPSQGASIGYQVKKGLIRFFKPQEKIFRYFDPTLEDFKKHDHHGQDSAEQTITSIDYMKTIDSQLAPYPMKEYDRWKALTNYITPEQVSRMIGFDGQDDGLLDSLISNHISLSSHPPPPLSTSLPDRTQWGKPRAQNDPSKTPQPDHLFKERTTFWPFIDLKRSWPKDAVGPQLTKWSRDKSWLLHHLMLHQFKNDPNEVLGLLQLSFITFIEIQSIQSFEFYQSLMNLMVKSNLPELIKLDELNAEEESKSRRSSKINYVKMMVDLIYVFSVQLKFLTCNFFSESMEDFQIENWFFGVLDRFRKHMNYILGYIIKESKGRSMKKPLEEEETKKEGREPDTTMELRKSLAGVDWRAIQADCKRFDWNVKDVKLSIPALLAELDGQHPVSLVVLVGSTIFAQAQSWSTEPTLQLRKYQPSGCPLKSASAKLSFAMLSATISLVIQKMEGIQLDVSSKISDSYPNRWINAALLLINWSN</sequence>
<reference evidence="11 12" key="1">
    <citation type="submission" date="2015-08" db="EMBL/GenBank/DDBJ databases">
        <title>Next Generation Sequencing and Analysis of the Genome of Puccinia sorghi L Schw, the Causal Agent of Maize Common Rust.</title>
        <authorList>
            <person name="Rochi L."/>
            <person name="Burguener G."/>
            <person name="Darino M."/>
            <person name="Turjanski A."/>
            <person name="Kreff E."/>
            <person name="Dieguez M.J."/>
            <person name="Sacco F."/>
        </authorList>
    </citation>
    <scope>NUCLEOTIDE SEQUENCE [LARGE SCALE GENOMIC DNA]</scope>
    <source>
        <strain evidence="11 12">RO10H11247</strain>
    </source>
</reference>
<dbReference type="Pfam" id="PF05282">
    <property type="entry name" value="AAR2"/>
    <property type="match status" value="1"/>
</dbReference>
<evidence type="ECO:0000256" key="4">
    <source>
        <dbReference type="ARBA" id="ARBA00022741"/>
    </source>
</evidence>
<keyword evidence="5" id="KW-0418">Kinase</keyword>
<proteinExistence type="predicted"/>
<gene>
    <name evidence="11" type="ORF">VP01_103g1</name>
</gene>
<feature type="region of interest" description="Disordered" evidence="7">
    <location>
        <begin position="766"/>
        <end position="801"/>
    </location>
</feature>
<evidence type="ECO:0000313" key="12">
    <source>
        <dbReference type="Proteomes" id="UP000037035"/>
    </source>
</evidence>
<evidence type="ECO:0000256" key="6">
    <source>
        <dbReference type="ARBA" id="ARBA00022840"/>
    </source>
</evidence>
<accession>A0A0L6VUF0</accession>
<keyword evidence="12" id="KW-1185">Reference proteome</keyword>
<dbReference type="EC" id="2.7.4.2" evidence="2"/>
<dbReference type="GO" id="GO:0004631">
    <property type="term" value="F:phosphomevalonate kinase activity"/>
    <property type="evidence" value="ECO:0007669"/>
    <property type="project" value="UniProtKB-EC"/>
</dbReference>
<dbReference type="InterPro" id="IPR033647">
    <property type="entry name" value="Aar2_N"/>
</dbReference>
<dbReference type="PANTHER" id="PTHR31814:SF2">
    <property type="entry name" value="PHOSPHOMEVALONATE KINASE"/>
    <property type="match status" value="1"/>
</dbReference>
<keyword evidence="6" id="KW-0067">ATP-binding</keyword>
<dbReference type="EMBL" id="LAVV01000444">
    <property type="protein sequence ID" value="KNZ64333.1"/>
    <property type="molecule type" value="Genomic_DNA"/>
</dbReference>
<evidence type="ECO:0000256" key="5">
    <source>
        <dbReference type="ARBA" id="ARBA00022777"/>
    </source>
</evidence>
<keyword evidence="3" id="KW-0808">Transferase</keyword>
<evidence type="ECO:0000259" key="10">
    <source>
        <dbReference type="Pfam" id="PF20981"/>
    </source>
</evidence>
<dbReference type="AlphaFoldDB" id="A0A0L6VUF0"/>
<evidence type="ECO:0000256" key="3">
    <source>
        <dbReference type="ARBA" id="ARBA00022679"/>
    </source>
</evidence>
<dbReference type="InterPro" id="IPR014721">
    <property type="entry name" value="Ribsml_uS5_D2-typ_fold_subgr"/>
</dbReference>
<organism evidence="11 12">
    <name type="scientific">Puccinia sorghi</name>
    <dbReference type="NCBI Taxonomy" id="27349"/>
    <lineage>
        <taxon>Eukaryota</taxon>
        <taxon>Fungi</taxon>
        <taxon>Dikarya</taxon>
        <taxon>Basidiomycota</taxon>
        <taxon>Pucciniomycotina</taxon>
        <taxon>Pucciniomycetes</taxon>
        <taxon>Pucciniales</taxon>
        <taxon>Pucciniaceae</taxon>
        <taxon>Puccinia</taxon>
    </lineage>
</organism>
<keyword evidence="4" id="KW-0547">Nucleotide-binding</keyword>
<dbReference type="SUPFAM" id="SSF54211">
    <property type="entry name" value="Ribosomal protein S5 domain 2-like"/>
    <property type="match status" value="1"/>
</dbReference>
<feature type="domain" description="AAR2 C-terminal" evidence="9">
    <location>
        <begin position="813"/>
        <end position="972"/>
    </location>
</feature>
<dbReference type="GO" id="GO:0005777">
    <property type="term" value="C:peroxisome"/>
    <property type="evidence" value="ECO:0007669"/>
    <property type="project" value="TreeGrafter"/>
</dbReference>
<comment type="caution">
    <text evidence="11">The sequence shown here is derived from an EMBL/GenBank/DDBJ whole genome shotgun (WGS) entry which is preliminary data.</text>
</comment>
<dbReference type="STRING" id="27349.A0A0L6VUF0"/>
<name>A0A0L6VUF0_9BASI</name>
<dbReference type="VEuPathDB" id="FungiDB:VP01_103g1"/>
<dbReference type="InterPro" id="IPR035102">
    <property type="entry name" value="Phosphomevalonate_kinase"/>
</dbReference>
<dbReference type="GO" id="GO:0010142">
    <property type="term" value="P:farnesyl diphosphate biosynthetic process, mevalonate pathway"/>
    <property type="evidence" value="ECO:0007669"/>
    <property type="project" value="TreeGrafter"/>
</dbReference>
<feature type="domain" description="GHMP kinase N-terminal" evidence="8">
    <location>
        <begin position="260"/>
        <end position="323"/>
    </location>
</feature>
<dbReference type="OrthoDB" id="10262935at2759"/>
<comment type="pathway">
    <text evidence="1">Isoprenoid biosynthesis; isopentenyl diphosphate biosynthesis via mevalonate pathway; isopentenyl diphosphate from (R)-mevalonate: step 2/3.</text>
</comment>
<dbReference type="GO" id="GO:0005524">
    <property type="term" value="F:ATP binding"/>
    <property type="evidence" value="ECO:0007669"/>
    <property type="project" value="UniProtKB-KW"/>
</dbReference>
<dbReference type="Pfam" id="PF00288">
    <property type="entry name" value="GHMP_kinases_N"/>
    <property type="match status" value="1"/>
</dbReference>
<dbReference type="InterPro" id="IPR020568">
    <property type="entry name" value="Ribosomal_Su5_D2-typ_SF"/>
</dbReference>
<dbReference type="CDD" id="cd13778">
    <property type="entry name" value="Aar2_C"/>
    <property type="match status" value="1"/>
</dbReference>